<name>A0A0H5QPM4_9EUKA</name>
<reference evidence="1" key="1">
    <citation type="submission" date="2015-04" db="EMBL/GenBank/DDBJ databases">
        <title>The genome sequence of the plant pathogenic Rhizarian Plasmodiophora brassicae reveals insights in its biotrophic life cycle and the origin of chitin synthesis.</title>
        <authorList>
            <person name="Schwelm A."/>
            <person name="Fogelqvist J."/>
            <person name="Knaust A."/>
            <person name="Julke S."/>
            <person name="Lilja T."/>
            <person name="Dhandapani V."/>
            <person name="Bonilla-Rosso G."/>
            <person name="Karlsson M."/>
            <person name="Shevchenko A."/>
            <person name="Choi S.R."/>
            <person name="Kim H.G."/>
            <person name="Park J.Y."/>
            <person name="Lim Y.P."/>
            <person name="Ludwig-Muller J."/>
            <person name="Dixelius C."/>
        </authorList>
    </citation>
    <scope>NUCLEOTIDE SEQUENCE</scope>
    <source>
        <tissue evidence="1">Potato root galls</tissue>
    </source>
</reference>
<sequence length="212" mass="23912">MMASIPYNTLIMIAAGSLAGLLALAIRITIHDRHRLNRIIELSSDIESNINSMLNSIDLLSTEITKLSSRILEIECHIRSNTTALRAYNTTTTLSIRKHAEAIDRLRRQANTSEDDISLYNPYRSTPIYSLIDDQNDLRKGFAVRQTSTKSPSRFLESRFTAKCDDNQSVDEAASEVLSEFMTTAITPDFIRPADLRLRALSSIRRKTAQHL</sequence>
<evidence type="ECO:0000313" key="1">
    <source>
        <dbReference type="EMBL" id="CRZ03316.1"/>
    </source>
</evidence>
<protein>
    <submittedName>
        <fullName evidence="1">Uncharacterized protein</fullName>
    </submittedName>
</protein>
<dbReference type="AlphaFoldDB" id="A0A0H5QPM4"/>
<proteinExistence type="predicted"/>
<organism evidence="1">
    <name type="scientific">Spongospora subterranea</name>
    <dbReference type="NCBI Taxonomy" id="70186"/>
    <lineage>
        <taxon>Eukaryota</taxon>
        <taxon>Sar</taxon>
        <taxon>Rhizaria</taxon>
        <taxon>Endomyxa</taxon>
        <taxon>Phytomyxea</taxon>
        <taxon>Plasmodiophorida</taxon>
        <taxon>Plasmodiophoridae</taxon>
        <taxon>Spongospora</taxon>
    </lineage>
</organism>
<accession>A0A0H5QPM4</accession>
<dbReference type="EMBL" id="HACM01002874">
    <property type="protein sequence ID" value="CRZ03316.1"/>
    <property type="molecule type" value="Transcribed_RNA"/>
</dbReference>